<dbReference type="EMBL" id="CACSLK010027837">
    <property type="protein sequence ID" value="CAA0832720.1"/>
    <property type="molecule type" value="Genomic_DNA"/>
</dbReference>
<dbReference type="CDD" id="cd20406">
    <property type="entry name" value="Tudor_Agenet_AtDUF_rpt2_4"/>
    <property type="match status" value="1"/>
</dbReference>
<dbReference type="PANTHER" id="PTHR31917:SF148">
    <property type="entry name" value="DUF724 DOMAIN-CONTAINING PROTEIN 2"/>
    <property type="match status" value="1"/>
</dbReference>
<keyword evidence="3" id="KW-1185">Reference proteome</keyword>
<gene>
    <name evidence="2" type="ORF">SHERM_27994</name>
</gene>
<dbReference type="CDD" id="cd20405">
    <property type="entry name" value="Tudor_Agenet_AtDUF_rpt1_3"/>
    <property type="match status" value="1"/>
</dbReference>
<dbReference type="Proteomes" id="UP001153555">
    <property type="component" value="Unassembled WGS sequence"/>
</dbReference>
<sequence length="143" mass="16135">MASKEQRKAFRRGEAVEVASAEDGFVGSYYEATVVTDFPGGDYIVRYESLVKDDLSGPLREVVSGAEVRPRPPRVTAEQQFRLNDVVDAHDNDGWWVGKITGRAPNGNYYVYFDSTGDLIAYPKARLRIHLEWVAGNWICFSR</sequence>
<reference evidence="2" key="1">
    <citation type="submission" date="2019-12" db="EMBL/GenBank/DDBJ databases">
        <authorList>
            <person name="Scholes J."/>
        </authorList>
    </citation>
    <scope>NUCLEOTIDE SEQUENCE</scope>
</reference>
<evidence type="ECO:0000313" key="2">
    <source>
        <dbReference type="EMBL" id="CAA0832720.1"/>
    </source>
</evidence>
<evidence type="ECO:0000259" key="1">
    <source>
        <dbReference type="SMART" id="SM00743"/>
    </source>
</evidence>
<organism evidence="2 3">
    <name type="scientific">Striga hermonthica</name>
    <name type="common">Purple witchweed</name>
    <name type="synonym">Buchnera hermonthica</name>
    <dbReference type="NCBI Taxonomy" id="68872"/>
    <lineage>
        <taxon>Eukaryota</taxon>
        <taxon>Viridiplantae</taxon>
        <taxon>Streptophyta</taxon>
        <taxon>Embryophyta</taxon>
        <taxon>Tracheophyta</taxon>
        <taxon>Spermatophyta</taxon>
        <taxon>Magnoliopsida</taxon>
        <taxon>eudicotyledons</taxon>
        <taxon>Gunneridae</taxon>
        <taxon>Pentapetalae</taxon>
        <taxon>asterids</taxon>
        <taxon>lamiids</taxon>
        <taxon>Lamiales</taxon>
        <taxon>Orobanchaceae</taxon>
        <taxon>Buchnereae</taxon>
        <taxon>Striga</taxon>
    </lineage>
</organism>
<dbReference type="Pfam" id="PF05641">
    <property type="entry name" value="Agenet"/>
    <property type="match status" value="1"/>
</dbReference>
<feature type="domain" description="Agenet" evidence="1">
    <location>
        <begin position="8"/>
        <end position="76"/>
    </location>
</feature>
<comment type="caution">
    <text evidence="2">The sequence shown here is derived from an EMBL/GenBank/DDBJ whole genome shotgun (WGS) entry which is preliminary data.</text>
</comment>
<feature type="domain" description="Agenet" evidence="1">
    <location>
        <begin position="79"/>
        <end position="135"/>
    </location>
</feature>
<name>A0A9N7RJ26_STRHE</name>
<dbReference type="AlphaFoldDB" id="A0A9N7RJ26"/>
<dbReference type="Gene3D" id="2.30.30.140">
    <property type="match status" value="1"/>
</dbReference>
<protein>
    <submittedName>
        <fullName evidence="2">Plant Tudor-like protein</fullName>
    </submittedName>
</protein>
<dbReference type="InterPro" id="IPR014002">
    <property type="entry name" value="Agenet_dom_plant"/>
</dbReference>
<accession>A0A9N7RJ26</accession>
<dbReference type="OrthoDB" id="938602at2759"/>
<dbReference type="PANTHER" id="PTHR31917">
    <property type="entry name" value="AGENET DOMAIN-CONTAINING PROTEIN-RELATED"/>
    <property type="match status" value="1"/>
</dbReference>
<dbReference type="InterPro" id="IPR008395">
    <property type="entry name" value="Agenet-like_dom"/>
</dbReference>
<proteinExistence type="predicted"/>
<dbReference type="SMART" id="SM00743">
    <property type="entry name" value="Agenet"/>
    <property type="match status" value="2"/>
</dbReference>
<evidence type="ECO:0000313" key="3">
    <source>
        <dbReference type="Proteomes" id="UP001153555"/>
    </source>
</evidence>